<feature type="transmembrane region" description="Helical" evidence="1">
    <location>
        <begin position="93"/>
        <end position="126"/>
    </location>
</feature>
<feature type="transmembrane region" description="Helical" evidence="1">
    <location>
        <begin position="162"/>
        <end position="180"/>
    </location>
</feature>
<gene>
    <name evidence="2" type="ORF">Vau01_068660</name>
</gene>
<accession>A0A8J4E215</accession>
<reference evidence="2" key="1">
    <citation type="submission" date="2021-01" db="EMBL/GenBank/DDBJ databases">
        <title>Whole genome shotgun sequence of Virgisporangium aurantiacum NBRC 16421.</title>
        <authorList>
            <person name="Komaki H."/>
            <person name="Tamura T."/>
        </authorList>
    </citation>
    <scope>NUCLEOTIDE SEQUENCE</scope>
    <source>
        <strain evidence="2">NBRC 16421</strain>
    </source>
</reference>
<name>A0A8J4E215_9ACTN</name>
<feature type="transmembrane region" description="Helical" evidence="1">
    <location>
        <begin position="16"/>
        <end position="38"/>
    </location>
</feature>
<evidence type="ECO:0000313" key="2">
    <source>
        <dbReference type="EMBL" id="GIJ59350.1"/>
    </source>
</evidence>
<organism evidence="2 3">
    <name type="scientific">Virgisporangium aurantiacum</name>
    <dbReference type="NCBI Taxonomy" id="175570"/>
    <lineage>
        <taxon>Bacteria</taxon>
        <taxon>Bacillati</taxon>
        <taxon>Actinomycetota</taxon>
        <taxon>Actinomycetes</taxon>
        <taxon>Micromonosporales</taxon>
        <taxon>Micromonosporaceae</taxon>
        <taxon>Virgisporangium</taxon>
    </lineage>
</organism>
<feature type="transmembrane region" description="Helical" evidence="1">
    <location>
        <begin position="50"/>
        <end position="73"/>
    </location>
</feature>
<comment type="caution">
    <text evidence="2">The sequence shown here is derived from an EMBL/GenBank/DDBJ whole genome shotgun (WGS) entry which is preliminary data.</text>
</comment>
<feature type="transmembrane region" description="Helical" evidence="1">
    <location>
        <begin position="200"/>
        <end position="218"/>
    </location>
</feature>
<keyword evidence="3" id="KW-1185">Reference proteome</keyword>
<proteinExistence type="predicted"/>
<dbReference type="AlphaFoldDB" id="A0A8J4E215"/>
<sequence>MVHAEWTKLRTAPDTAWLPLVAVVLTVGLGATVSAAATPDTSACAGGCDAARLSLSGVLLGQVAVVAFAVRAITGEYRTGLLGVTLAATPQRLVVYAAKTAVLTAVALATGVLAVAGSLVVGRILAPFAFRPGPPLGAVGYLGLIALLAFGLATVVRHPPPALVTVLALLYLPPLLARFVPDERWHARIERFAPMTAPPAVLAAEAGTALLVAAAVFARRDP</sequence>
<keyword evidence="1" id="KW-0812">Transmembrane</keyword>
<keyword evidence="1" id="KW-0472">Membrane</keyword>
<evidence type="ECO:0000313" key="3">
    <source>
        <dbReference type="Proteomes" id="UP000612585"/>
    </source>
</evidence>
<evidence type="ECO:0008006" key="4">
    <source>
        <dbReference type="Google" id="ProtNLM"/>
    </source>
</evidence>
<keyword evidence="1" id="KW-1133">Transmembrane helix</keyword>
<dbReference type="EMBL" id="BOPG01000045">
    <property type="protein sequence ID" value="GIJ59350.1"/>
    <property type="molecule type" value="Genomic_DNA"/>
</dbReference>
<dbReference type="Proteomes" id="UP000612585">
    <property type="component" value="Unassembled WGS sequence"/>
</dbReference>
<feature type="transmembrane region" description="Helical" evidence="1">
    <location>
        <begin position="138"/>
        <end position="156"/>
    </location>
</feature>
<evidence type="ECO:0000256" key="1">
    <source>
        <dbReference type="SAM" id="Phobius"/>
    </source>
</evidence>
<protein>
    <recommendedName>
        <fullName evidence="4">ABC transporter permease</fullName>
    </recommendedName>
</protein>